<proteinExistence type="predicted"/>
<protein>
    <submittedName>
        <fullName evidence="3">4Fe-4S ferredoxin iron-sulfur binding domain protein</fullName>
    </submittedName>
</protein>
<dbReference type="PROSITE" id="PS51379">
    <property type="entry name" value="4FE4S_FER_2"/>
    <property type="match status" value="2"/>
</dbReference>
<evidence type="ECO:0000313" key="4">
    <source>
        <dbReference type="Proteomes" id="UP000046373"/>
    </source>
</evidence>
<dbReference type="SUPFAM" id="SSF53706">
    <property type="entry name" value="Formate dehydrogenase/DMSO reductase, domains 1-3"/>
    <property type="match status" value="1"/>
</dbReference>
<feature type="domain" description="4Fe-4S ferredoxin-type" evidence="2">
    <location>
        <begin position="748"/>
        <end position="778"/>
    </location>
</feature>
<dbReference type="Gene3D" id="3.30.70.20">
    <property type="match status" value="2"/>
</dbReference>
<dbReference type="AlphaFoldDB" id="A0A090EMN2"/>
<dbReference type="EMBL" id="CCNB01000007">
    <property type="protein sequence ID" value="CDX32292.1"/>
    <property type="molecule type" value="Genomic_DNA"/>
</dbReference>
<dbReference type="InterPro" id="IPR009010">
    <property type="entry name" value="Asp_de-COase-like_dom_sf"/>
</dbReference>
<dbReference type="NCBIfam" id="TIGR04519">
    <property type="entry name" value="MoCo_extend_TAT"/>
    <property type="match status" value="1"/>
</dbReference>
<dbReference type="CDD" id="cd10551">
    <property type="entry name" value="PsrB"/>
    <property type="match status" value="1"/>
</dbReference>
<evidence type="ECO:0000313" key="3">
    <source>
        <dbReference type="EMBL" id="CDX32292.1"/>
    </source>
</evidence>
<dbReference type="Proteomes" id="UP000046373">
    <property type="component" value="Unassembled WGS sequence"/>
</dbReference>
<evidence type="ECO:0000256" key="1">
    <source>
        <dbReference type="SAM" id="MobiDB-lite"/>
    </source>
</evidence>
<organism evidence="3 4">
    <name type="scientific">Mesorhizobium plurifarium</name>
    <dbReference type="NCBI Taxonomy" id="69974"/>
    <lineage>
        <taxon>Bacteria</taxon>
        <taxon>Pseudomonadati</taxon>
        <taxon>Pseudomonadota</taxon>
        <taxon>Alphaproteobacteria</taxon>
        <taxon>Hyphomicrobiales</taxon>
        <taxon>Phyllobacteriaceae</taxon>
        <taxon>Mesorhizobium</taxon>
    </lineage>
</organism>
<evidence type="ECO:0000259" key="2">
    <source>
        <dbReference type="PROSITE" id="PS51379"/>
    </source>
</evidence>
<dbReference type="PANTHER" id="PTHR42783:SF3">
    <property type="entry name" value="GLUTAMATE SYNTHASE [NADPH] SMALL CHAIN-RELATED"/>
    <property type="match status" value="1"/>
</dbReference>
<dbReference type="PANTHER" id="PTHR42783">
    <property type="entry name" value="GLUTAMATE SYNTHASE [NADPH] SMALL CHAIN"/>
    <property type="match status" value="1"/>
</dbReference>
<dbReference type="CDD" id="cd02784">
    <property type="entry name" value="MopB_CT_PHLH"/>
    <property type="match status" value="1"/>
</dbReference>
<dbReference type="Pfam" id="PF13247">
    <property type="entry name" value="Fer4_11"/>
    <property type="match status" value="1"/>
</dbReference>
<dbReference type="InterPro" id="IPR030948">
    <property type="entry name" value="TAT_var_transloc_signal_dom"/>
</dbReference>
<accession>A0A090EMN2</accession>
<dbReference type="GeneID" id="31889405"/>
<dbReference type="Gene3D" id="2.20.25.90">
    <property type="entry name" value="ADC-like domains"/>
    <property type="match status" value="1"/>
</dbReference>
<dbReference type="Gene3D" id="3.40.50.740">
    <property type="match status" value="1"/>
</dbReference>
<dbReference type="SUPFAM" id="SSF54862">
    <property type="entry name" value="4Fe-4S ferredoxins"/>
    <property type="match status" value="1"/>
</dbReference>
<dbReference type="InterPro" id="IPR017896">
    <property type="entry name" value="4Fe4S_Fe-S-bd"/>
</dbReference>
<gene>
    <name evidence="3" type="ORF">MPLDJ20_150105</name>
</gene>
<dbReference type="Gene3D" id="2.40.40.20">
    <property type="match status" value="1"/>
</dbReference>
<feature type="domain" description="4Fe-4S ferredoxin-type" evidence="2">
    <location>
        <begin position="803"/>
        <end position="834"/>
    </location>
</feature>
<reference evidence="3 4" key="1">
    <citation type="submission" date="2014-08" db="EMBL/GenBank/DDBJ databases">
        <authorList>
            <person name="Moulin Lionel"/>
        </authorList>
    </citation>
    <scope>NUCLEOTIDE SEQUENCE [LARGE SCALE GENOMIC DNA]</scope>
</reference>
<feature type="region of interest" description="Disordered" evidence="1">
    <location>
        <begin position="970"/>
        <end position="991"/>
    </location>
</feature>
<sequence length="991" mass="107270">MSAIADDRPRSAIDIAALRKRLARSGEIWRSLDEIAGTAEFRRFVEAEFPAIAERLPGKPNRRTLLKLMGASLSLAGLAACSRAESIVPYVRQPEILIPGKPVYYATTLSSDGFGIGAILESHEGRPTKIEGNPDHPASRGATDAVMQAAVLTLFDPDRARTPLKGGQPASYGDFLKDMAALVSRWTASQGQGAALLLEASTSPTFVAQIDALRVRYPKLKIYRHDALATPAAEAASRALFGSPLAPIYRFDRAETIVSLDADFLGEGPGRLAYAHDFAARRRVRDPSDRMSRLYAVESTPTITGAAADHRLAIKPSEVEAVAAGLNAALTGQTGGSGSPIDQAWMTALVDDLKVSGRDALVIAGAHQSAFVHAAALAANATLGALGNTVELIEPPDALPVDGDLAALREAISRQAVDTVVALGANPLHTSPANLDMRKAFSGLKLLVHHGLYREETAFLAHWHVPAAHELESWGDIRAYDGTASLVQPLIKPLYDGKTAHELLAVLDGQFETDPMSLVRQHWAAHDDDAWKKALRDGIVFDSAAKPVTVTVPPDLGSLRPAANAAAGIEIRFVADPWLRDGRFANASWLQELPRPLTKIVWSNAALISPATAERLKIENGRVINVVSNGADIDVPAWIVPGHPDETVTLSFGFGRKAGSVAALAEGYDAFRLRSGAEWFATGAALAPRENSVRVITTQHHQAMEGRAIIRHASLDLFRQDPHFVRKDAPPSPTESLYPEWPYDQEAWAMAIDLSACIGCMACVSACQAENNIAPVGPDECERGQEMHWLRVDRYYAGPLDAPEIFFQPVPCMHCEKAPCEVVCPVNATVHTHDGLNAQVYNRCIGTRYCSQNCPYKVRRFNFLDHQSFDKDEAGPEQGVHNPNVSVRSRGVMEKCTYCVQRISAKRIQAQIENRDIADGEVVTACQQACPTQAITFGDRNRKDAKVVREKSAPQNYALLEELNTRPRTTYLGKISNPNGKLAGPGEATDG</sequence>
<dbReference type="SUPFAM" id="SSF50692">
    <property type="entry name" value="ADC-like"/>
    <property type="match status" value="1"/>
</dbReference>
<name>A0A090EMN2_MESPL</name>